<name>A0ABV2L6I5_9HYPH</name>
<dbReference type="InterPro" id="IPR001123">
    <property type="entry name" value="LeuE-type"/>
</dbReference>
<dbReference type="Proteomes" id="UP001549145">
    <property type="component" value="Unassembled WGS sequence"/>
</dbReference>
<evidence type="ECO:0000256" key="6">
    <source>
        <dbReference type="SAM" id="Phobius"/>
    </source>
</evidence>
<dbReference type="RefSeq" id="WP_238276556.1">
    <property type="nucleotide sequence ID" value="NZ_BPQL01000017.1"/>
</dbReference>
<proteinExistence type="predicted"/>
<keyword evidence="3 6" id="KW-0812">Transmembrane</keyword>
<feature type="transmembrane region" description="Helical" evidence="6">
    <location>
        <begin position="6"/>
        <end position="28"/>
    </location>
</feature>
<feature type="transmembrane region" description="Helical" evidence="6">
    <location>
        <begin position="74"/>
        <end position="91"/>
    </location>
</feature>
<dbReference type="Pfam" id="PF01810">
    <property type="entry name" value="LysE"/>
    <property type="match status" value="1"/>
</dbReference>
<feature type="transmembrane region" description="Helical" evidence="6">
    <location>
        <begin position="148"/>
        <end position="167"/>
    </location>
</feature>
<keyword evidence="5 6" id="KW-0472">Membrane</keyword>
<organism evidence="7 8">
    <name type="scientific">Methylobacterium goesingense</name>
    <dbReference type="NCBI Taxonomy" id="243690"/>
    <lineage>
        <taxon>Bacteria</taxon>
        <taxon>Pseudomonadati</taxon>
        <taxon>Pseudomonadota</taxon>
        <taxon>Alphaproteobacteria</taxon>
        <taxon>Hyphomicrobiales</taxon>
        <taxon>Methylobacteriaceae</taxon>
        <taxon>Methylobacterium</taxon>
    </lineage>
</organism>
<evidence type="ECO:0000256" key="1">
    <source>
        <dbReference type="ARBA" id="ARBA00004651"/>
    </source>
</evidence>
<keyword evidence="8" id="KW-1185">Reference proteome</keyword>
<evidence type="ECO:0000256" key="3">
    <source>
        <dbReference type="ARBA" id="ARBA00022692"/>
    </source>
</evidence>
<gene>
    <name evidence="7" type="ORF">ABID43_002997</name>
</gene>
<feature type="transmembrane region" description="Helical" evidence="6">
    <location>
        <begin position="118"/>
        <end position="136"/>
    </location>
</feature>
<reference evidence="7 8" key="1">
    <citation type="submission" date="2024-06" db="EMBL/GenBank/DDBJ databases">
        <title>Genomic Encyclopedia of Type Strains, Phase IV (KMG-IV): sequencing the most valuable type-strain genomes for metagenomic binning, comparative biology and taxonomic classification.</title>
        <authorList>
            <person name="Goeker M."/>
        </authorList>
    </citation>
    <scope>NUCLEOTIDE SEQUENCE [LARGE SCALE GENOMIC DNA]</scope>
    <source>
        <strain evidence="7 8">DSM 21331</strain>
    </source>
</reference>
<evidence type="ECO:0000256" key="4">
    <source>
        <dbReference type="ARBA" id="ARBA00022989"/>
    </source>
</evidence>
<comment type="caution">
    <text evidence="7">The sequence shown here is derived from an EMBL/GenBank/DDBJ whole genome shotgun (WGS) entry which is preliminary data.</text>
</comment>
<feature type="transmembrane region" description="Helical" evidence="6">
    <location>
        <begin position="40"/>
        <end position="68"/>
    </location>
</feature>
<accession>A0ABV2L6I5</accession>
<protein>
    <submittedName>
        <fullName evidence="7">Threonine/homoserine/homoserine lactone efflux protein</fullName>
    </submittedName>
</protein>
<evidence type="ECO:0000256" key="2">
    <source>
        <dbReference type="ARBA" id="ARBA00022475"/>
    </source>
</evidence>
<dbReference type="EMBL" id="JBEPMM010000008">
    <property type="protein sequence ID" value="MET3693447.1"/>
    <property type="molecule type" value="Genomic_DNA"/>
</dbReference>
<evidence type="ECO:0000256" key="5">
    <source>
        <dbReference type="ARBA" id="ARBA00023136"/>
    </source>
</evidence>
<keyword evidence="2" id="KW-1003">Cell membrane</keyword>
<comment type="subcellular location">
    <subcellularLocation>
        <location evidence="1">Cell membrane</location>
        <topology evidence="1">Multi-pass membrane protein</topology>
    </subcellularLocation>
</comment>
<evidence type="ECO:0000313" key="8">
    <source>
        <dbReference type="Proteomes" id="UP001549145"/>
    </source>
</evidence>
<keyword evidence="4 6" id="KW-1133">Transmembrane helix</keyword>
<evidence type="ECO:0000313" key="7">
    <source>
        <dbReference type="EMBL" id="MET3693447.1"/>
    </source>
</evidence>
<dbReference type="PIRSF" id="PIRSF006324">
    <property type="entry name" value="LeuE"/>
    <property type="match status" value="1"/>
</dbReference>
<sequence>MTLQTWWLFLGAVFVLSGTPGPNMLHILTRSLRVGLRRSLAAMAGCLSAVILVLLASAAGLSAVLMASPVLFDILRYAGVAYLVVLGVRAWRGDDAPVTASGGTGPAPFSSARLYRDGLLIGLSNPKLLLFASAFLPQFVDPARPQGPQFAILVVTFAGAELFWYGVYALGGRRLASALTRPALKRAFDRVTGAIFVGFGAMLLGAR</sequence>
<dbReference type="PANTHER" id="PTHR30086">
    <property type="entry name" value="ARGININE EXPORTER PROTEIN ARGO"/>
    <property type="match status" value="1"/>
</dbReference>
<dbReference type="PANTHER" id="PTHR30086:SF20">
    <property type="entry name" value="ARGININE EXPORTER PROTEIN ARGO-RELATED"/>
    <property type="match status" value="1"/>
</dbReference>